<dbReference type="EMBL" id="CP028137">
    <property type="protein sequence ID" value="AZZ50985.1"/>
    <property type="molecule type" value="Genomic_DNA"/>
</dbReference>
<evidence type="ECO:0000256" key="3">
    <source>
        <dbReference type="SAM" id="MobiDB-lite"/>
    </source>
</evidence>
<dbReference type="PRINTS" id="PR00793">
    <property type="entry name" value="PROAMNOPTASE"/>
</dbReference>
<dbReference type="GO" id="GO:0016020">
    <property type="term" value="C:membrane"/>
    <property type="evidence" value="ECO:0007669"/>
    <property type="project" value="TreeGrafter"/>
</dbReference>
<sequence length="472" mass="49578">MRRRSPSRRSSTAFRESSAVRSTPPSPAAVPATAPSSPQPSSLWAVLRVVLFVLAVAIAVLIGVSVATLAAAFALTASLPFAVIVWTAVSLLLVLLLVAAAERLLLRRRAPRRTLLRRRTPAAVAVVATLLLAALGGATVLAPVPGASAPSSPEAPRYADLPTGSRVAYWKVDAPEPHVSEVPIVYLHGGPGGYISPGNVEALAPLAATGHDVYLFDQPGGGSSPDLPTSAYSLKRSLADIDALREEIGAERIIVLGHSAGGFLAAAYAASHPTHVEKAVLVSPGTYDVSEEGLRAAAADEAAMAGADDRHDERDPLNDRLASLSSPRLIAALTLLEAVGPDAASNLYSQEDGKRASALALGRPTGVNLYENRLLTADFEAQWQATIAKLRTLDVPTLLVRAQYDYVDWPGQHALGSAGPDARTVYLPDAEHDPWDSALERTNAVIADFVLDREQPLHSGDANPALTATPER</sequence>
<dbReference type="SUPFAM" id="SSF53474">
    <property type="entry name" value="alpha/beta-Hydrolases"/>
    <property type="match status" value="1"/>
</dbReference>
<evidence type="ECO:0000256" key="1">
    <source>
        <dbReference type="ARBA" id="ARBA00010088"/>
    </source>
</evidence>
<evidence type="ECO:0000259" key="5">
    <source>
        <dbReference type="Pfam" id="PF00561"/>
    </source>
</evidence>
<dbReference type="InterPro" id="IPR029058">
    <property type="entry name" value="AB_hydrolase_fold"/>
</dbReference>
<dbReference type="AlphaFoldDB" id="A0A3Q9UWQ7"/>
<dbReference type="PANTHER" id="PTHR43798:SF33">
    <property type="entry name" value="HYDROLASE, PUTATIVE (AFU_ORTHOLOGUE AFUA_2G14860)-RELATED"/>
    <property type="match status" value="1"/>
</dbReference>
<feature type="transmembrane region" description="Helical" evidence="4">
    <location>
        <begin position="49"/>
        <end position="75"/>
    </location>
</feature>
<dbReference type="KEGG" id="rfs:C1I64_02240"/>
<dbReference type="PANTHER" id="PTHR43798">
    <property type="entry name" value="MONOACYLGLYCEROL LIPASE"/>
    <property type="match status" value="1"/>
</dbReference>
<dbReference type="Pfam" id="PF00561">
    <property type="entry name" value="Abhydrolase_1"/>
    <property type="match status" value="1"/>
</dbReference>
<comment type="similarity">
    <text evidence="1">Belongs to the peptidase S33 family.</text>
</comment>
<protein>
    <recommendedName>
        <fullName evidence="5">AB hydrolase-1 domain-containing protein</fullName>
    </recommendedName>
</protein>
<dbReference type="Proteomes" id="UP000285317">
    <property type="component" value="Chromosome"/>
</dbReference>
<dbReference type="GO" id="GO:0004177">
    <property type="term" value="F:aminopeptidase activity"/>
    <property type="evidence" value="ECO:0007669"/>
    <property type="project" value="UniProtKB-EC"/>
</dbReference>
<reference evidence="6 7" key="1">
    <citation type="submission" date="2018-03" db="EMBL/GenBank/DDBJ databases">
        <title>Bacteriophage NCPPB3778 and a type I-E CRISPR drive the evolution of the US Biological Select Agent, Rathayibacter toxicus.</title>
        <authorList>
            <person name="Davis E.W.II."/>
            <person name="Tabima J.F."/>
            <person name="Weisberg A.J."/>
            <person name="Dantas Lopes L."/>
            <person name="Wiseman M.S."/>
            <person name="Wiseman M.S."/>
            <person name="Pupko T."/>
            <person name="Belcher M.S."/>
            <person name="Sechler A.J."/>
            <person name="Tancos M.A."/>
            <person name="Schroeder B.K."/>
            <person name="Murray T.D."/>
            <person name="Luster D.G."/>
            <person name="Schneider W.L."/>
            <person name="Rogers E."/>
            <person name="Andreote F.D."/>
            <person name="Grunwald N.J."/>
            <person name="Putnam M.L."/>
            <person name="Chang J.H."/>
        </authorList>
    </citation>
    <scope>NUCLEOTIDE SEQUENCE [LARGE SCALE GENOMIC DNA]</scope>
    <source>
        <strain evidence="6 7">DSM 15932</strain>
    </source>
</reference>
<dbReference type="InterPro" id="IPR002410">
    <property type="entry name" value="Peptidase_S33"/>
</dbReference>
<keyword evidence="4" id="KW-0472">Membrane</keyword>
<feature type="domain" description="AB hydrolase-1" evidence="5">
    <location>
        <begin position="183"/>
        <end position="433"/>
    </location>
</feature>
<evidence type="ECO:0000256" key="4">
    <source>
        <dbReference type="SAM" id="Phobius"/>
    </source>
</evidence>
<organism evidence="6 7">
    <name type="scientific">Rathayibacter festucae DSM 15932</name>
    <dbReference type="NCBI Taxonomy" id="1328866"/>
    <lineage>
        <taxon>Bacteria</taxon>
        <taxon>Bacillati</taxon>
        <taxon>Actinomycetota</taxon>
        <taxon>Actinomycetes</taxon>
        <taxon>Micrococcales</taxon>
        <taxon>Microbacteriaceae</taxon>
        <taxon>Rathayibacter</taxon>
    </lineage>
</organism>
<feature type="transmembrane region" description="Helical" evidence="4">
    <location>
        <begin position="122"/>
        <end position="144"/>
    </location>
</feature>
<keyword evidence="4" id="KW-0812">Transmembrane</keyword>
<evidence type="ECO:0000256" key="2">
    <source>
        <dbReference type="ARBA" id="ARBA00022801"/>
    </source>
</evidence>
<dbReference type="InterPro" id="IPR000073">
    <property type="entry name" value="AB_hydrolase_1"/>
</dbReference>
<evidence type="ECO:0000313" key="6">
    <source>
        <dbReference type="EMBL" id="AZZ50985.1"/>
    </source>
</evidence>
<proteinExistence type="inferred from homology"/>
<evidence type="ECO:0000313" key="7">
    <source>
        <dbReference type="Proteomes" id="UP000285317"/>
    </source>
</evidence>
<keyword evidence="2" id="KW-0378">Hydrolase</keyword>
<feature type="transmembrane region" description="Helical" evidence="4">
    <location>
        <begin position="81"/>
        <end position="101"/>
    </location>
</feature>
<dbReference type="Gene3D" id="3.40.50.1820">
    <property type="entry name" value="alpha/beta hydrolase"/>
    <property type="match status" value="1"/>
</dbReference>
<feature type="region of interest" description="Disordered" evidence="3">
    <location>
        <begin position="1"/>
        <end position="38"/>
    </location>
</feature>
<keyword evidence="4" id="KW-1133">Transmembrane helix</keyword>
<name>A0A3Q9UWQ7_9MICO</name>
<accession>A0A3Q9UWQ7</accession>
<dbReference type="GO" id="GO:0006508">
    <property type="term" value="P:proteolysis"/>
    <property type="evidence" value="ECO:0007669"/>
    <property type="project" value="InterPro"/>
</dbReference>
<gene>
    <name evidence="6" type="ORF">C1I64_02240</name>
</gene>
<dbReference type="InterPro" id="IPR050266">
    <property type="entry name" value="AB_hydrolase_sf"/>
</dbReference>
<feature type="compositionally biased region" description="Low complexity" evidence="3">
    <location>
        <begin position="17"/>
        <end position="38"/>
    </location>
</feature>